<keyword evidence="2" id="KW-1133">Transmembrane helix</keyword>
<evidence type="ECO:0000313" key="3">
    <source>
        <dbReference type="EMBL" id="GHC58785.1"/>
    </source>
</evidence>
<keyword evidence="2" id="KW-0812">Transmembrane</keyword>
<sequence>MYWDADQQKWVTAPPPVPPPAPSAPHPAEPPGASGEPEVFLVPPPPPGPPPGPPAGPSHASVLAGVLTGIVLAGAIGTGVWALVRDDGDDDRTRGVPATSAPVTPGPTTSYGPAPAPTGGTGSGGFTLAPAPAPTPTPSTLAGTGFPDRFVRTLDPAGFRLDVPTGWTRSTDGPSVFYRAPGGRSLIQVFTLNPPGATPYDSLVQTRKYVSLYTDYREVRLARAVGAGNPAELEYTYTLTDRTTRHVIIHAHAAPDGKQYALLSAGPAADRLATARVSRALVASFCPTGQCTG</sequence>
<evidence type="ECO:0008006" key="5">
    <source>
        <dbReference type="Google" id="ProtNLM"/>
    </source>
</evidence>
<dbReference type="Proteomes" id="UP000646244">
    <property type="component" value="Unassembled WGS sequence"/>
</dbReference>
<feature type="compositionally biased region" description="Pro residues" evidence="1">
    <location>
        <begin position="13"/>
        <end position="30"/>
    </location>
</feature>
<name>A0A918TTX3_STRCJ</name>
<reference evidence="3" key="1">
    <citation type="journal article" date="2014" name="Int. J. Syst. Evol. Microbiol.">
        <title>Complete genome sequence of Corynebacterium casei LMG S-19264T (=DSM 44701T), isolated from a smear-ripened cheese.</title>
        <authorList>
            <consortium name="US DOE Joint Genome Institute (JGI-PGF)"/>
            <person name="Walter F."/>
            <person name="Albersmeier A."/>
            <person name="Kalinowski J."/>
            <person name="Ruckert C."/>
        </authorList>
    </citation>
    <scope>NUCLEOTIDE SEQUENCE</scope>
    <source>
        <strain evidence="3">JCM 4633</strain>
    </source>
</reference>
<keyword evidence="2" id="KW-0472">Membrane</keyword>
<evidence type="ECO:0000256" key="1">
    <source>
        <dbReference type="SAM" id="MobiDB-lite"/>
    </source>
</evidence>
<feature type="compositionally biased region" description="Pro residues" evidence="1">
    <location>
        <begin position="42"/>
        <end position="56"/>
    </location>
</feature>
<gene>
    <name evidence="3" type="ORF">GCM10010507_39450</name>
</gene>
<organism evidence="3 4">
    <name type="scientific">Streptomyces cinnamoneus</name>
    <name type="common">Streptoverticillium cinnamoneum</name>
    <dbReference type="NCBI Taxonomy" id="53446"/>
    <lineage>
        <taxon>Bacteria</taxon>
        <taxon>Bacillati</taxon>
        <taxon>Actinomycetota</taxon>
        <taxon>Actinomycetes</taxon>
        <taxon>Kitasatosporales</taxon>
        <taxon>Streptomycetaceae</taxon>
        <taxon>Streptomyces</taxon>
        <taxon>Streptomyces cinnamoneus group</taxon>
    </lineage>
</organism>
<evidence type="ECO:0000256" key="2">
    <source>
        <dbReference type="SAM" id="Phobius"/>
    </source>
</evidence>
<dbReference type="AlphaFoldDB" id="A0A918TTX3"/>
<evidence type="ECO:0000313" key="4">
    <source>
        <dbReference type="Proteomes" id="UP000646244"/>
    </source>
</evidence>
<feature type="region of interest" description="Disordered" evidence="1">
    <location>
        <begin position="1"/>
        <end position="58"/>
    </location>
</feature>
<feature type="region of interest" description="Disordered" evidence="1">
    <location>
        <begin position="90"/>
        <end position="147"/>
    </location>
</feature>
<proteinExistence type="predicted"/>
<comment type="caution">
    <text evidence="3">The sequence shown here is derived from an EMBL/GenBank/DDBJ whole genome shotgun (WGS) entry which is preliminary data.</text>
</comment>
<reference evidence="3" key="2">
    <citation type="submission" date="2020-09" db="EMBL/GenBank/DDBJ databases">
        <authorList>
            <person name="Sun Q."/>
            <person name="Ohkuma M."/>
        </authorList>
    </citation>
    <scope>NUCLEOTIDE SEQUENCE</scope>
    <source>
        <strain evidence="3">JCM 4633</strain>
    </source>
</reference>
<protein>
    <recommendedName>
        <fullName evidence="5">Serine/arginine repetitive matrix protein 2</fullName>
    </recommendedName>
</protein>
<dbReference type="EMBL" id="BMVB01000013">
    <property type="protein sequence ID" value="GHC58785.1"/>
    <property type="molecule type" value="Genomic_DNA"/>
</dbReference>
<accession>A0A918TTX3</accession>
<feature type="transmembrane region" description="Helical" evidence="2">
    <location>
        <begin position="60"/>
        <end position="84"/>
    </location>
</feature>